<dbReference type="Proteomes" id="UP000737018">
    <property type="component" value="Unassembled WGS sequence"/>
</dbReference>
<reference evidence="1" key="1">
    <citation type="submission" date="2020-03" db="EMBL/GenBank/DDBJ databases">
        <title>Castanea mollissima Vanexum genome sequencing.</title>
        <authorList>
            <person name="Staton M."/>
        </authorList>
    </citation>
    <scope>NUCLEOTIDE SEQUENCE</scope>
    <source>
        <tissue evidence="1">Leaf</tissue>
    </source>
</reference>
<sequence length="149" mass="16728">MSCSKGKPFNITRSAALIVALGSIKRGLSGPGSGGHDCEIILELYDECLGKIGQTASSCDRYLKQKEECRNFKRDPNLRPVSEGLKKWLESEQRSATAAGFASMNEYHRHQESQDPEMCQIAYELYKECISKGYTSQCDGYRKNCPQFK</sequence>
<evidence type="ECO:0000313" key="2">
    <source>
        <dbReference type="Proteomes" id="UP000737018"/>
    </source>
</evidence>
<name>A0A8J4R8Y0_9ROSI</name>
<dbReference type="OrthoDB" id="1629497at2759"/>
<accession>A0A8J4R8Y0</accession>
<keyword evidence="2" id="KW-1185">Reference proteome</keyword>
<gene>
    <name evidence="1" type="ORF">CMV_015847</name>
</gene>
<comment type="caution">
    <text evidence="1">The sequence shown here is derived from an EMBL/GenBank/DDBJ whole genome shotgun (WGS) entry which is preliminary data.</text>
</comment>
<dbReference type="AlphaFoldDB" id="A0A8J4R8Y0"/>
<dbReference type="EMBL" id="JRKL02002353">
    <property type="protein sequence ID" value="KAF3959329.1"/>
    <property type="molecule type" value="Genomic_DNA"/>
</dbReference>
<organism evidence="1 2">
    <name type="scientific">Castanea mollissima</name>
    <name type="common">Chinese chestnut</name>
    <dbReference type="NCBI Taxonomy" id="60419"/>
    <lineage>
        <taxon>Eukaryota</taxon>
        <taxon>Viridiplantae</taxon>
        <taxon>Streptophyta</taxon>
        <taxon>Embryophyta</taxon>
        <taxon>Tracheophyta</taxon>
        <taxon>Spermatophyta</taxon>
        <taxon>Magnoliopsida</taxon>
        <taxon>eudicotyledons</taxon>
        <taxon>Gunneridae</taxon>
        <taxon>Pentapetalae</taxon>
        <taxon>rosids</taxon>
        <taxon>fabids</taxon>
        <taxon>Fagales</taxon>
        <taxon>Fagaceae</taxon>
        <taxon>Castanea</taxon>
    </lineage>
</organism>
<protein>
    <submittedName>
        <fullName evidence="1">Uncharacterized protein</fullName>
    </submittedName>
</protein>
<proteinExistence type="predicted"/>
<evidence type="ECO:0000313" key="1">
    <source>
        <dbReference type="EMBL" id="KAF3959329.1"/>
    </source>
</evidence>